<comment type="function">
    <text evidence="1">May bind long-chain fatty acids, such as palmitate, and may play a role in lipid transport or fatty acid metabolism.</text>
</comment>
<dbReference type="Proteomes" id="UP000005017">
    <property type="component" value="Unassembled WGS sequence"/>
</dbReference>
<protein>
    <submittedName>
        <fullName evidence="3">EDD domain protein, DegV family</fullName>
    </submittedName>
</protein>
<dbReference type="SUPFAM" id="SSF82549">
    <property type="entry name" value="DAK1/DegV-like"/>
    <property type="match status" value="1"/>
</dbReference>
<sequence>MKEFMIATASTADLPITYLKEHQIPFISYSYTLNDHIYLDDCSEESQRRLFNAMRLGIQPNTSQISEYAYEEFFRNLAKQGKDILFMDMARAVSKSIHNAEKAIQTVAQEFPNIQIQMVESYSITAGLALLVKHLVHLKETGSSYEECVQWAKDHALEYVHHFMVEDLKWLRKGGRLSNASAIVGSLLSIKPLIYLDQFGALISKRTVRGRKHCLKELLTWIEEDFTENTYQEELAIIHADCLEEAQKIREELLSLYPKLKPDLVIITSLGPTIASHVGPDFIGIAYRGKKREA</sequence>
<keyword evidence="2" id="KW-0446">Lipid-binding</keyword>
<dbReference type="InterPro" id="IPR003797">
    <property type="entry name" value="DegV"/>
</dbReference>
<dbReference type="PANTHER" id="PTHR33434:SF3">
    <property type="entry name" value="DEGV DOMAIN-CONTAINING PROTEIN YITS"/>
    <property type="match status" value="1"/>
</dbReference>
<dbReference type="InterPro" id="IPR043168">
    <property type="entry name" value="DegV_C"/>
</dbReference>
<comment type="caution">
    <text evidence="3">The sequence shown here is derived from an EMBL/GenBank/DDBJ whole genome shotgun (WGS) entry which is preliminary data.</text>
</comment>
<organism evidence="3 4">
    <name type="scientific">Bulleidia extructa W1219</name>
    <dbReference type="NCBI Taxonomy" id="679192"/>
    <lineage>
        <taxon>Bacteria</taxon>
        <taxon>Bacillati</taxon>
        <taxon>Bacillota</taxon>
        <taxon>Erysipelotrichia</taxon>
        <taxon>Erysipelotrichales</taxon>
        <taxon>Erysipelotrichaceae</taxon>
        <taxon>Bulleidia</taxon>
    </lineage>
</organism>
<evidence type="ECO:0000256" key="1">
    <source>
        <dbReference type="ARBA" id="ARBA00003238"/>
    </source>
</evidence>
<dbReference type="Gene3D" id="2.20.28.50">
    <property type="entry name" value="degv family protein"/>
    <property type="match status" value="1"/>
</dbReference>
<dbReference type="GO" id="GO:0008289">
    <property type="term" value="F:lipid binding"/>
    <property type="evidence" value="ECO:0007669"/>
    <property type="project" value="UniProtKB-KW"/>
</dbReference>
<dbReference type="Pfam" id="PF02645">
    <property type="entry name" value="DegV"/>
    <property type="match status" value="1"/>
</dbReference>
<accession>D2MNH5</accession>
<evidence type="ECO:0000313" key="3">
    <source>
        <dbReference type="EMBL" id="EFC05997.1"/>
    </source>
</evidence>
<dbReference type="Gene3D" id="3.30.1180.10">
    <property type="match status" value="1"/>
</dbReference>
<dbReference type="NCBIfam" id="TIGR00762">
    <property type="entry name" value="DegV"/>
    <property type="match status" value="1"/>
</dbReference>
<dbReference type="AlphaFoldDB" id="D2MNH5"/>
<keyword evidence="4" id="KW-1185">Reference proteome</keyword>
<dbReference type="OrthoDB" id="9781230at2"/>
<gene>
    <name evidence="3" type="ORF">HMPREF9013_0200</name>
</gene>
<dbReference type="EMBL" id="ADFR01000003">
    <property type="protein sequence ID" value="EFC05997.1"/>
    <property type="molecule type" value="Genomic_DNA"/>
</dbReference>
<dbReference type="STRING" id="679192.HMPREF9013_0200"/>
<dbReference type="Gene3D" id="3.40.50.10440">
    <property type="entry name" value="Dihydroxyacetone kinase, domain 1"/>
    <property type="match status" value="1"/>
</dbReference>
<dbReference type="eggNOG" id="COG1307">
    <property type="taxonomic scope" value="Bacteria"/>
</dbReference>
<dbReference type="RefSeq" id="WP_006626946.1">
    <property type="nucleotide sequence ID" value="NZ_ADFR01000003.1"/>
</dbReference>
<name>D2MNH5_9FIRM</name>
<dbReference type="PANTHER" id="PTHR33434">
    <property type="entry name" value="DEGV DOMAIN-CONTAINING PROTEIN DR_1986-RELATED"/>
    <property type="match status" value="1"/>
</dbReference>
<proteinExistence type="predicted"/>
<evidence type="ECO:0000256" key="2">
    <source>
        <dbReference type="ARBA" id="ARBA00023121"/>
    </source>
</evidence>
<evidence type="ECO:0000313" key="4">
    <source>
        <dbReference type="Proteomes" id="UP000005017"/>
    </source>
</evidence>
<dbReference type="PROSITE" id="PS51482">
    <property type="entry name" value="DEGV"/>
    <property type="match status" value="1"/>
</dbReference>
<dbReference type="InterPro" id="IPR050270">
    <property type="entry name" value="DegV_domain_contain"/>
</dbReference>
<reference evidence="4" key="1">
    <citation type="submission" date="2009-12" db="EMBL/GenBank/DDBJ databases">
        <title>Sequence of Clostridiales genomosp. BVAB3 str. UPII9-5.</title>
        <authorList>
            <person name="Madupu R."/>
            <person name="Durkin A.S."/>
            <person name="Torralba M."/>
            <person name="Methe B."/>
            <person name="Sutton G.G."/>
            <person name="Strausberg R.L."/>
            <person name="Nelson K.E."/>
        </authorList>
    </citation>
    <scope>NUCLEOTIDE SEQUENCE [LARGE SCALE GENOMIC DNA]</scope>
    <source>
        <strain evidence="4">W1219</strain>
    </source>
</reference>